<feature type="domain" description="Glycosyltransferase 2-like" evidence="1">
    <location>
        <begin position="1"/>
        <end position="73"/>
    </location>
</feature>
<evidence type="ECO:0000259" key="1">
    <source>
        <dbReference type="Pfam" id="PF00535"/>
    </source>
</evidence>
<reference evidence="2" key="1">
    <citation type="submission" date="2018-05" db="EMBL/GenBank/DDBJ databases">
        <authorList>
            <person name="Lanie J.A."/>
            <person name="Ng W.-L."/>
            <person name="Kazmierczak K.M."/>
            <person name="Andrzejewski T.M."/>
            <person name="Davidsen T.M."/>
            <person name="Wayne K.J."/>
            <person name="Tettelin H."/>
            <person name="Glass J.I."/>
            <person name="Rusch D."/>
            <person name="Podicherti R."/>
            <person name="Tsui H.-C.T."/>
            <person name="Winkler M.E."/>
        </authorList>
    </citation>
    <scope>NUCLEOTIDE SEQUENCE</scope>
</reference>
<protein>
    <recommendedName>
        <fullName evidence="1">Glycosyltransferase 2-like domain-containing protein</fullName>
    </recommendedName>
</protein>
<name>A0A381ZWW7_9ZZZZ</name>
<dbReference type="EMBL" id="UINC01022955">
    <property type="protein sequence ID" value="SVA93649.1"/>
    <property type="molecule type" value="Genomic_DNA"/>
</dbReference>
<dbReference type="CDD" id="cd00761">
    <property type="entry name" value="Glyco_tranf_GTA_type"/>
    <property type="match status" value="1"/>
</dbReference>
<dbReference type="InterPro" id="IPR001173">
    <property type="entry name" value="Glyco_trans_2-like"/>
</dbReference>
<dbReference type="Pfam" id="PF00535">
    <property type="entry name" value="Glycos_transf_2"/>
    <property type="match status" value="1"/>
</dbReference>
<dbReference type="InterPro" id="IPR029044">
    <property type="entry name" value="Nucleotide-diphossugar_trans"/>
</dbReference>
<accession>A0A381ZWW7</accession>
<evidence type="ECO:0000313" key="2">
    <source>
        <dbReference type="EMBL" id="SVA93649.1"/>
    </source>
</evidence>
<dbReference type="AlphaFoldDB" id="A0A381ZWW7"/>
<feature type="non-terminal residue" evidence="2">
    <location>
        <position position="73"/>
    </location>
</feature>
<organism evidence="2">
    <name type="scientific">marine metagenome</name>
    <dbReference type="NCBI Taxonomy" id="408172"/>
    <lineage>
        <taxon>unclassified sequences</taxon>
        <taxon>metagenomes</taxon>
        <taxon>ecological metagenomes</taxon>
    </lineage>
</organism>
<dbReference type="SUPFAM" id="SSF53448">
    <property type="entry name" value="Nucleotide-diphospho-sugar transferases"/>
    <property type="match status" value="1"/>
</dbReference>
<dbReference type="Gene3D" id="3.90.550.10">
    <property type="entry name" value="Spore Coat Polysaccharide Biosynthesis Protein SpsA, Chain A"/>
    <property type="match status" value="1"/>
</dbReference>
<gene>
    <name evidence="2" type="ORF">METZ01_LOCUS146503</name>
</gene>
<feature type="non-terminal residue" evidence="2">
    <location>
        <position position="1"/>
    </location>
</feature>
<proteinExistence type="predicted"/>
<sequence length="73" mass="8038">VIPAYRSQNLDVVLESVRELQAEVVVVDSSPSELSELSDEADVCRLPQRTPPGEARNIGAKKTHSDFILFLDS</sequence>